<organism evidence="2 3">
    <name type="scientific">Campylobacter novaezeelandiae</name>
    <dbReference type="NCBI Taxonomy" id="2267891"/>
    <lineage>
        <taxon>Bacteria</taxon>
        <taxon>Pseudomonadati</taxon>
        <taxon>Campylobacterota</taxon>
        <taxon>Epsilonproteobacteria</taxon>
        <taxon>Campylobacterales</taxon>
        <taxon>Campylobacteraceae</taxon>
        <taxon>Campylobacter</taxon>
    </lineage>
</organism>
<evidence type="ECO:0000313" key="3">
    <source>
        <dbReference type="Proteomes" id="UP000292583"/>
    </source>
</evidence>
<keyword evidence="3" id="KW-1185">Reference proteome</keyword>
<dbReference type="Gene3D" id="3.10.20.30">
    <property type="match status" value="1"/>
</dbReference>
<proteinExistence type="predicted"/>
<dbReference type="Proteomes" id="UP000292583">
    <property type="component" value="Unassembled WGS sequence"/>
</dbReference>
<dbReference type="Gene3D" id="1.10.1060.20">
    <property type="match status" value="1"/>
</dbReference>
<gene>
    <name evidence="2" type="ORF">DU473_04710</name>
</gene>
<protein>
    <recommendedName>
        <fullName evidence="1">DUF5644 domain-containing protein</fullName>
    </recommendedName>
</protein>
<dbReference type="Pfam" id="PF18712">
    <property type="entry name" value="DUF5644"/>
    <property type="match status" value="1"/>
</dbReference>
<evidence type="ECO:0000259" key="1">
    <source>
        <dbReference type="Pfam" id="PF18712"/>
    </source>
</evidence>
<evidence type="ECO:0000313" key="2">
    <source>
        <dbReference type="EMBL" id="TBR81108.1"/>
    </source>
</evidence>
<name>A0A4Q9JW30_9BACT</name>
<accession>A0A4Q9JW30</accession>
<reference evidence="2 3" key="1">
    <citation type="submission" date="2018-07" db="EMBL/GenBank/DDBJ databases">
        <title>Campylobacter zealandensis sp. nov., isolated from birds and water in New Zealand.</title>
        <authorList>
            <person name="Wilkinson D.A."/>
            <person name="Biggs P.J."/>
            <person name="French N.P."/>
            <person name="Midwinter A.C."/>
        </authorList>
    </citation>
    <scope>NUCLEOTIDE SEQUENCE [LARGE SCALE GENOMIC DNA]</scope>
    <source>
        <strain evidence="2 3">B423b</strain>
    </source>
</reference>
<dbReference type="RefSeq" id="WP_131186620.1">
    <property type="nucleotide sequence ID" value="NZ_QPGR01000007.1"/>
</dbReference>
<dbReference type="OrthoDB" id="5372285at2"/>
<feature type="domain" description="DUF5644" evidence="1">
    <location>
        <begin position="105"/>
        <end position="190"/>
    </location>
</feature>
<dbReference type="InterPro" id="IPR012675">
    <property type="entry name" value="Beta-grasp_dom_sf"/>
</dbReference>
<dbReference type="Gene3D" id="3.40.50.11810">
    <property type="match status" value="1"/>
</dbReference>
<sequence>MKDLELRIFRFDSRQDYEAYYKPYVYNNYENFASFYDLLLQISDDDIYFEFEKNENAFVLINNKPFKLNTPLNKILQNEGYELKIEPLSTKRAVKDLIINKDDFYDRFKLISHLVSEEDRKIYEKYDYLYYTSKILKYLPSYLGDSFFYFVEQMIKKYPDKKESFLKIIKDESRGIFYHVKTENLALEQAIDFLKQEILKAKLFDETLLNNKEIILESFRSEFKEPSDIKYNFKDFNIGLFIRKDIKFSTKLEAKFISFSKNLKTSGFEFLNLDEELSYKIAADIILKAYDAGCDFLVVDTPSDFYMFDSCSKKLMQTSGREFNDFYIISHYEFFALMAGVKIESLKSHSLKVTLI</sequence>
<comment type="caution">
    <text evidence="2">The sequence shown here is derived from an EMBL/GenBank/DDBJ whole genome shotgun (WGS) entry which is preliminary data.</text>
</comment>
<dbReference type="InterPro" id="IPR041543">
    <property type="entry name" value="DUF5644"/>
</dbReference>
<dbReference type="AlphaFoldDB" id="A0A4Q9JW30"/>
<dbReference type="EMBL" id="QPGR01000007">
    <property type="protein sequence ID" value="TBR81108.1"/>
    <property type="molecule type" value="Genomic_DNA"/>
</dbReference>